<evidence type="ECO:0000256" key="1">
    <source>
        <dbReference type="ARBA" id="ARBA00002633"/>
    </source>
</evidence>
<dbReference type="Pfam" id="PF00466">
    <property type="entry name" value="Ribosomal_L10"/>
    <property type="match status" value="1"/>
</dbReference>
<evidence type="ECO:0000313" key="7">
    <source>
        <dbReference type="EMBL" id="GEO22636.1"/>
    </source>
</evidence>
<keyword evidence="6" id="KW-0699">rRNA-binding</keyword>
<proteinExistence type="inferred from homology"/>
<evidence type="ECO:0000256" key="4">
    <source>
        <dbReference type="ARBA" id="ARBA00023274"/>
    </source>
</evidence>
<dbReference type="NCBIfam" id="NF000955">
    <property type="entry name" value="PRK00099.1-1"/>
    <property type="match status" value="1"/>
</dbReference>
<comment type="similarity">
    <text evidence="2 6">Belongs to the universal ribosomal protein uL10 family.</text>
</comment>
<dbReference type="RefSeq" id="WP_020888656.1">
    <property type="nucleotide sequence ID" value="NZ_BJYV01000016.1"/>
</dbReference>
<dbReference type="PANTHER" id="PTHR11560">
    <property type="entry name" value="39S RIBOSOMAL PROTEIN L10, MITOCHONDRIAL"/>
    <property type="match status" value="1"/>
</dbReference>
<comment type="subunit">
    <text evidence="6">Part of the ribosomal stalk of the 50S ribosomal subunit. The N-terminus interacts with L11 and the large rRNA to form the base of the stalk. The C-terminus forms an elongated spine to which L12 dimers bind in a sequential fashion forming a multimeric L10(L12)X complex.</text>
</comment>
<evidence type="ECO:0000256" key="6">
    <source>
        <dbReference type="HAMAP-Rule" id="MF_00362"/>
    </source>
</evidence>
<dbReference type="GO" id="GO:0006412">
    <property type="term" value="P:translation"/>
    <property type="evidence" value="ECO:0007669"/>
    <property type="project" value="UniProtKB-UniRule"/>
</dbReference>
<name>A0A512CEL6_9BACT</name>
<dbReference type="Gene3D" id="6.10.250.290">
    <property type="match status" value="1"/>
</dbReference>
<keyword evidence="3 6" id="KW-0689">Ribosomal protein</keyword>
<sequence>MTRENKKSIIDELTEKLKSTPHFYIADASGFSVAQVNGFRKMCFDKGLEYKVYKNTLIRKALENLETDYSEFAENALKGFSGILFSSEVGNLPAKVIIDYRKKVATKDKKPWFKGASIEGAQFLGEENLEMLSKLKSREELIGEVISLLQSPATNVVSALQSGKNILAGLVKTLAEKEEA</sequence>
<dbReference type="AlphaFoldDB" id="A0A512CEL6"/>
<reference evidence="7 8" key="1">
    <citation type="submission" date="2019-07" db="EMBL/GenBank/DDBJ databases">
        <title>Whole genome shotgun sequence of Cyclobacterium qasimii NBRC 106168.</title>
        <authorList>
            <person name="Hosoyama A."/>
            <person name="Uohara A."/>
            <person name="Ohji S."/>
            <person name="Ichikawa N."/>
        </authorList>
    </citation>
    <scope>NUCLEOTIDE SEQUENCE [LARGE SCALE GENOMIC DNA]</scope>
    <source>
        <strain evidence="7 8">NBRC 106168</strain>
    </source>
</reference>
<evidence type="ECO:0000256" key="3">
    <source>
        <dbReference type="ARBA" id="ARBA00022980"/>
    </source>
</evidence>
<dbReference type="InterPro" id="IPR043141">
    <property type="entry name" value="Ribosomal_uL10-like_sf"/>
</dbReference>
<dbReference type="InterPro" id="IPR047865">
    <property type="entry name" value="Ribosomal_uL10_bac_type"/>
</dbReference>
<keyword evidence="4 6" id="KW-0687">Ribonucleoprotein</keyword>
<comment type="function">
    <text evidence="1 6">Forms part of the ribosomal stalk, playing a central role in the interaction of the ribosome with GTP-bound translation factors.</text>
</comment>
<keyword evidence="8" id="KW-1185">Reference proteome</keyword>
<evidence type="ECO:0000313" key="8">
    <source>
        <dbReference type="Proteomes" id="UP000321301"/>
    </source>
</evidence>
<dbReference type="GO" id="GO:0070180">
    <property type="term" value="F:large ribosomal subunit rRNA binding"/>
    <property type="evidence" value="ECO:0007669"/>
    <property type="project" value="UniProtKB-UniRule"/>
</dbReference>
<comment type="caution">
    <text evidence="7">The sequence shown here is derived from an EMBL/GenBank/DDBJ whole genome shotgun (WGS) entry which is preliminary data.</text>
</comment>
<accession>A0A512CEL6</accession>
<organism evidence="7 8">
    <name type="scientific">Cyclobacterium qasimii</name>
    <dbReference type="NCBI Taxonomy" id="1350429"/>
    <lineage>
        <taxon>Bacteria</taxon>
        <taxon>Pseudomonadati</taxon>
        <taxon>Bacteroidota</taxon>
        <taxon>Cytophagia</taxon>
        <taxon>Cytophagales</taxon>
        <taxon>Cyclobacteriaceae</taxon>
        <taxon>Cyclobacterium</taxon>
    </lineage>
</organism>
<dbReference type="CDD" id="cd05797">
    <property type="entry name" value="Ribosomal_L10"/>
    <property type="match status" value="1"/>
</dbReference>
<dbReference type="EMBL" id="BJYV01000016">
    <property type="protein sequence ID" value="GEO22636.1"/>
    <property type="molecule type" value="Genomic_DNA"/>
</dbReference>
<dbReference type="HAMAP" id="MF_00362">
    <property type="entry name" value="Ribosomal_uL10"/>
    <property type="match status" value="1"/>
</dbReference>
<dbReference type="Proteomes" id="UP000321301">
    <property type="component" value="Unassembled WGS sequence"/>
</dbReference>
<evidence type="ECO:0000256" key="5">
    <source>
        <dbReference type="ARBA" id="ARBA00035202"/>
    </source>
</evidence>
<dbReference type="GO" id="GO:0015934">
    <property type="term" value="C:large ribosomal subunit"/>
    <property type="evidence" value="ECO:0007669"/>
    <property type="project" value="InterPro"/>
</dbReference>
<dbReference type="GO" id="GO:0003735">
    <property type="term" value="F:structural constituent of ribosome"/>
    <property type="evidence" value="ECO:0007669"/>
    <property type="project" value="InterPro"/>
</dbReference>
<dbReference type="PROSITE" id="PS01109">
    <property type="entry name" value="RIBOSOMAL_L10"/>
    <property type="match status" value="1"/>
</dbReference>
<keyword evidence="6" id="KW-0694">RNA-binding</keyword>
<protein>
    <recommendedName>
        <fullName evidence="5 6">Large ribosomal subunit protein uL10</fullName>
    </recommendedName>
</protein>
<dbReference type="InterPro" id="IPR001790">
    <property type="entry name" value="Ribosomal_uL10"/>
</dbReference>
<evidence type="ECO:0000256" key="2">
    <source>
        <dbReference type="ARBA" id="ARBA00008889"/>
    </source>
</evidence>
<dbReference type="Gene3D" id="3.30.70.1730">
    <property type="match status" value="1"/>
</dbReference>
<gene>
    <name evidence="6 7" type="primary">rplJ</name>
    <name evidence="7" type="ORF">CQA01_31700</name>
</gene>
<dbReference type="InterPro" id="IPR022973">
    <property type="entry name" value="Ribosomal_uL10_bac"/>
</dbReference>
<dbReference type="SUPFAM" id="SSF160369">
    <property type="entry name" value="Ribosomal protein L10-like"/>
    <property type="match status" value="1"/>
</dbReference>
<dbReference type="InterPro" id="IPR002363">
    <property type="entry name" value="Ribosomal_uL10_CS_bac"/>
</dbReference>